<keyword evidence="3" id="KW-1185">Reference proteome</keyword>
<reference evidence="2 3" key="1">
    <citation type="submission" date="2024-03" db="EMBL/GenBank/DDBJ databases">
        <title>Novel species of the genus Variovorax.</title>
        <authorList>
            <person name="Liu Q."/>
            <person name="Xin Y.-H."/>
        </authorList>
    </citation>
    <scope>NUCLEOTIDE SEQUENCE [LARGE SCALE GENOMIC DNA]</scope>
    <source>
        <strain evidence="2 3">KACC 18901</strain>
    </source>
</reference>
<evidence type="ECO:0000256" key="1">
    <source>
        <dbReference type="SAM" id="SignalP"/>
    </source>
</evidence>
<gene>
    <name evidence="2" type="ORF">WKW79_00840</name>
</gene>
<evidence type="ECO:0000313" key="3">
    <source>
        <dbReference type="Proteomes" id="UP001367030"/>
    </source>
</evidence>
<evidence type="ECO:0008006" key="4">
    <source>
        <dbReference type="Google" id="ProtNLM"/>
    </source>
</evidence>
<dbReference type="RefSeq" id="WP_340333201.1">
    <property type="nucleotide sequence ID" value="NZ_JBBKZS010000001.1"/>
</dbReference>
<feature type="chain" id="PRO_5046513068" description="Calcium-dependent cell adhesion molecule N-terminal domain-containing protein" evidence="1">
    <location>
        <begin position="31"/>
        <end position="146"/>
    </location>
</feature>
<feature type="signal peptide" evidence="1">
    <location>
        <begin position="1"/>
        <end position="30"/>
    </location>
</feature>
<name>A0ABU8WZW9_9BURK</name>
<dbReference type="Proteomes" id="UP001367030">
    <property type="component" value="Unassembled WGS sequence"/>
</dbReference>
<evidence type="ECO:0000313" key="2">
    <source>
        <dbReference type="EMBL" id="MEJ8853092.1"/>
    </source>
</evidence>
<keyword evidence="1" id="KW-0732">Signal</keyword>
<dbReference type="EMBL" id="JBBKZS010000001">
    <property type="protein sequence ID" value="MEJ8853092.1"/>
    <property type="molecule type" value="Genomic_DNA"/>
</dbReference>
<dbReference type="PROSITE" id="PS51257">
    <property type="entry name" value="PROKAR_LIPOPROTEIN"/>
    <property type="match status" value="1"/>
</dbReference>
<comment type="caution">
    <text evidence="2">The sequence shown here is derived from an EMBL/GenBank/DDBJ whole genome shotgun (WGS) entry which is preliminary data.</text>
</comment>
<sequence length="146" mass="15313">MKRTAFSAAALVSITLALGACSSTSPTTTAANQPDPTILLIPVQVNDPAMASGCWAQFYSDREFKGDMATLVGPAVIETMDKGSAKALKRAIDSVSVGPKATLQVYEHSMFRDRTVTFAPNTRAGGLIQRLGFGGGIESLKLSCIS</sequence>
<organism evidence="2 3">
    <name type="scientific">Variovorax robiniae</name>
    <dbReference type="NCBI Taxonomy" id="1836199"/>
    <lineage>
        <taxon>Bacteria</taxon>
        <taxon>Pseudomonadati</taxon>
        <taxon>Pseudomonadota</taxon>
        <taxon>Betaproteobacteria</taxon>
        <taxon>Burkholderiales</taxon>
        <taxon>Comamonadaceae</taxon>
        <taxon>Variovorax</taxon>
    </lineage>
</organism>
<proteinExistence type="predicted"/>
<accession>A0ABU8WZW9</accession>
<protein>
    <recommendedName>
        <fullName evidence="4">Calcium-dependent cell adhesion molecule N-terminal domain-containing protein</fullName>
    </recommendedName>
</protein>
<dbReference type="Gene3D" id="2.60.20.10">
    <property type="entry name" value="Crystallins"/>
    <property type="match status" value="1"/>
</dbReference>